<name>A0A9X1P9R3_9BACT</name>
<protein>
    <submittedName>
        <fullName evidence="2">Rv1355c family protein</fullName>
    </submittedName>
</protein>
<sequence>MYPDSTNNTIYKPVFIFNEQSGDKQKFNLVISDYQNKIVLDLFPSQMKELIKIQSPRIRLTSAEIDDKYNQWVADKDPDLLGSWIYYPWSNRLLHILNETDFVTLRTSRNHYKITPQEQAALSKRKIGIIGLSVGHAVAVSVATERICGTLKLADFDTIELSNLNRIKTGLHNLGINKCIVTAREIAEIDPYLEIQCYPEGITDGNITAFLSEHGKLDILVDECDDLEVKISARQMAKSLQIPVVMETSDRGMLDVERFDRETDRPILHGMLAGIPSEKLKNIAPADRFPLVMRIIDAMNTSTRGRASLLEIGQTISTWPQLASAVTLGGGVVTDVCRRILLDQFTDSGRYYVDLENIIGNKSDVTSEIVYSNPNAPFDLNEAAKIIDTLPEINAHVIPDDDEIAAIVNAGTRAHSNGNDQPWKWVYRNGNLHLFQDAFRSHSFSNVNNIAAHLALGSAFENATLRANQLGYLAHVQLFPAPTFPNLVASIQFEKRSQTENEFAGLADFIASRATNRGPGLPYKLNEPEINALRSAAESISGVQVQFITEKNDLDNLGKIVAACDLVFMLNEEGHRDFFERNTRWPGDENANMKDGIPIQTLISAPVQIAALSIVKEKKIAATLRAMGGGNALTEATRTSVASASCVAVITLPASADQHFQAGMAAQKLWLNVEKLGLAGEPLLSPLFLFERLDSGAGLSEGEKDKLHGLRYEFQNIIYLKNNARAVFLLKIIKPEMSAIQSQRLPLNETLFIVNDAI</sequence>
<dbReference type="Gene3D" id="3.40.50.720">
    <property type="entry name" value="NAD(P)-binding Rossmann-like Domain"/>
    <property type="match status" value="1"/>
</dbReference>
<keyword evidence="3" id="KW-1185">Reference proteome</keyword>
<dbReference type="PANTHER" id="PTHR43267">
    <property type="entry name" value="TRNA THREONYLCARBAMOYLADENOSINE DEHYDRATASE"/>
    <property type="match status" value="1"/>
</dbReference>
<gene>
    <name evidence="2" type="ORF">LXM24_09350</name>
</gene>
<dbReference type="Proteomes" id="UP001139700">
    <property type="component" value="Unassembled WGS sequence"/>
</dbReference>
<dbReference type="Pfam" id="PF00899">
    <property type="entry name" value="ThiF"/>
    <property type="match status" value="1"/>
</dbReference>
<comment type="caution">
    <text evidence="2">The sequence shown here is derived from an EMBL/GenBank/DDBJ whole genome shotgun (WGS) entry which is preliminary data.</text>
</comment>
<evidence type="ECO:0000259" key="1">
    <source>
        <dbReference type="Pfam" id="PF00899"/>
    </source>
</evidence>
<proteinExistence type="predicted"/>
<dbReference type="RefSeq" id="WP_234612736.1">
    <property type="nucleotide sequence ID" value="NZ_CP098806.1"/>
</dbReference>
<dbReference type="InterPro" id="IPR035985">
    <property type="entry name" value="Ubiquitin-activating_enz"/>
</dbReference>
<dbReference type="GO" id="GO:0061504">
    <property type="term" value="P:cyclic threonylcarbamoyladenosine biosynthetic process"/>
    <property type="evidence" value="ECO:0007669"/>
    <property type="project" value="TreeGrafter"/>
</dbReference>
<reference evidence="2" key="1">
    <citation type="submission" date="2021-12" db="EMBL/GenBank/DDBJ databases">
        <title>Novel species in genus Dyadobacter.</title>
        <authorList>
            <person name="Ma C."/>
        </authorList>
    </citation>
    <scope>NUCLEOTIDE SEQUENCE</scope>
    <source>
        <strain evidence="2">CY399</strain>
    </source>
</reference>
<feature type="domain" description="THIF-type NAD/FAD binding fold" evidence="1">
    <location>
        <begin position="113"/>
        <end position="246"/>
    </location>
</feature>
<dbReference type="GO" id="GO:0061503">
    <property type="term" value="F:tRNA threonylcarbamoyladenosine dehydratase"/>
    <property type="evidence" value="ECO:0007669"/>
    <property type="project" value="TreeGrafter"/>
</dbReference>
<dbReference type="InterPro" id="IPR000594">
    <property type="entry name" value="ThiF_NAD_FAD-bd"/>
</dbReference>
<accession>A0A9X1P9R3</accession>
<dbReference type="Gene3D" id="3.40.109.10">
    <property type="entry name" value="NADH Oxidase"/>
    <property type="match status" value="1"/>
</dbReference>
<organism evidence="2 3">
    <name type="scientific">Dyadobacter fanqingshengii</name>
    <dbReference type="NCBI Taxonomy" id="2906443"/>
    <lineage>
        <taxon>Bacteria</taxon>
        <taxon>Pseudomonadati</taxon>
        <taxon>Bacteroidota</taxon>
        <taxon>Cytophagia</taxon>
        <taxon>Cytophagales</taxon>
        <taxon>Spirosomataceae</taxon>
        <taxon>Dyadobacter</taxon>
    </lineage>
</organism>
<dbReference type="SUPFAM" id="SSF55469">
    <property type="entry name" value="FMN-dependent nitroreductase-like"/>
    <property type="match status" value="1"/>
</dbReference>
<dbReference type="PANTHER" id="PTHR43267:SF3">
    <property type="entry name" value="THIF PROTEIN"/>
    <property type="match status" value="1"/>
</dbReference>
<evidence type="ECO:0000313" key="3">
    <source>
        <dbReference type="Proteomes" id="UP001139700"/>
    </source>
</evidence>
<dbReference type="SUPFAM" id="SSF69572">
    <property type="entry name" value="Activating enzymes of the ubiquitin-like proteins"/>
    <property type="match status" value="1"/>
</dbReference>
<evidence type="ECO:0000313" key="2">
    <source>
        <dbReference type="EMBL" id="MCF0040289.1"/>
    </source>
</evidence>
<dbReference type="GO" id="GO:0016491">
    <property type="term" value="F:oxidoreductase activity"/>
    <property type="evidence" value="ECO:0007669"/>
    <property type="project" value="InterPro"/>
</dbReference>
<dbReference type="EMBL" id="JAJTTA010000002">
    <property type="protein sequence ID" value="MCF0040289.1"/>
    <property type="molecule type" value="Genomic_DNA"/>
</dbReference>
<dbReference type="NCBIfam" id="NF005901">
    <property type="entry name" value="PRK07877.1"/>
    <property type="match status" value="1"/>
</dbReference>
<dbReference type="GO" id="GO:0008641">
    <property type="term" value="F:ubiquitin-like modifier activating enzyme activity"/>
    <property type="evidence" value="ECO:0007669"/>
    <property type="project" value="InterPro"/>
</dbReference>
<dbReference type="InterPro" id="IPR045886">
    <property type="entry name" value="ThiF/MoeB/HesA"/>
</dbReference>
<dbReference type="CDD" id="cd01483">
    <property type="entry name" value="E1_enzyme_family"/>
    <property type="match status" value="1"/>
</dbReference>
<dbReference type="AlphaFoldDB" id="A0A9X1P9R3"/>
<dbReference type="InterPro" id="IPR000415">
    <property type="entry name" value="Nitroreductase-like"/>
</dbReference>